<sequence length="65" mass="7594">MKARTVPTVLGPYRLMAIQEKSIELKKLSPNEIHKLLRKISKIQDAVDRIEDKIFAHAEERWPGR</sequence>
<accession>A0A6M3Y2N1</accession>
<dbReference type="EMBL" id="MT145186">
    <property type="protein sequence ID" value="QJI04505.1"/>
    <property type="molecule type" value="Genomic_DNA"/>
</dbReference>
<reference evidence="1" key="1">
    <citation type="submission" date="2020-03" db="EMBL/GenBank/DDBJ databases">
        <title>The deep terrestrial virosphere.</title>
        <authorList>
            <person name="Holmfeldt K."/>
            <person name="Nilsson E."/>
            <person name="Simone D."/>
            <person name="Lopez-Fernandez M."/>
            <person name="Wu X."/>
            <person name="de Brujin I."/>
            <person name="Lundin D."/>
            <person name="Andersson A."/>
            <person name="Bertilsson S."/>
            <person name="Dopson M."/>
        </authorList>
    </citation>
    <scope>NUCLEOTIDE SEQUENCE</scope>
    <source>
        <strain evidence="1">TM448B10788</strain>
    </source>
</reference>
<dbReference type="AlphaFoldDB" id="A0A6M3Y2N1"/>
<proteinExistence type="predicted"/>
<gene>
    <name evidence="1" type="ORF">TM448B10788_0008</name>
</gene>
<organism evidence="1">
    <name type="scientific">viral metagenome</name>
    <dbReference type="NCBI Taxonomy" id="1070528"/>
    <lineage>
        <taxon>unclassified sequences</taxon>
        <taxon>metagenomes</taxon>
        <taxon>organismal metagenomes</taxon>
    </lineage>
</organism>
<protein>
    <submittedName>
        <fullName evidence="1">Uncharacterized protein</fullName>
    </submittedName>
</protein>
<evidence type="ECO:0000313" key="1">
    <source>
        <dbReference type="EMBL" id="QJI04505.1"/>
    </source>
</evidence>
<name>A0A6M3Y2N1_9ZZZZ</name>